<gene>
    <name evidence="2" type="ORF">BAUCODRAFT_27202</name>
</gene>
<proteinExistence type="predicted"/>
<dbReference type="GeneID" id="19110540"/>
<dbReference type="EMBL" id="KB445561">
    <property type="protein sequence ID" value="EMC92876.1"/>
    <property type="molecule type" value="Genomic_DNA"/>
</dbReference>
<evidence type="ECO:0000256" key="1">
    <source>
        <dbReference type="SAM" id="MobiDB-lite"/>
    </source>
</evidence>
<dbReference type="eggNOG" id="ENOG502SF5T">
    <property type="taxonomic scope" value="Eukaryota"/>
</dbReference>
<organism evidence="2 3">
    <name type="scientific">Baudoinia panamericana (strain UAMH 10762)</name>
    <name type="common">Angels' share fungus</name>
    <name type="synonym">Baudoinia compniacensis (strain UAMH 10762)</name>
    <dbReference type="NCBI Taxonomy" id="717646"/>
    <lineage>
        <taxon>Eukaryota</taxon>
        <taxon>Fungi</taxon>
        <taxon>Dikarya</taxon>
        <taxon>Ascomycota</taxon>
        <taxon>Pezizomycotina</taxon>
        <taxon>Dothideomycetes</taxon>
        <taxon>Dothideomycetidae</taxon>
        <taxon>Mycosphaerellales</taxon>
        <taxon>Teratosphaeriaceae</taxon>
        <taxon>Baudoinia</taxon>
    </lineage>
</organism>
<sequence>MRGSTVFHSLRSWTSKLHQQLPLSPRESQRLLNALTTSFREQLDHVHPTGAGGDQSQTKTAHGNGSHAPTTASSRGLHSSAASADKHLASILTNPLLAKGAATATSDTDRELAKAKAELERHPAQDPIALLEEHHERGAASVALARLCLAHFEASLRPLEVTLQKKRVAEVQPGKRILWWLWRSDSHQTTAFVDDLTFYEPLVKAVVREDLESYLWEWLRIDMKLAEAEWVDGPQNRSNVASQSFLARERHGLRWKGRLLRTLVLTKLVPPYGETPSLNNALDCFFRGMDLHDGGCHIPLQPAGSLLVRAVCPDQYAYERVDVSRYDRFRATVNRWASSNGANQIQGSSRRRVAAGFDLAQLDLHHPEAPSPKSTLSMFSLLHRYNYTYW</sequence>
<dbReference type="KEGG" id="bcom:BAUCODRAFT_27202"/>
<dbReference type="OrthoDB" id="5424391at2759"/>
<dbReference type="HOGENOM" id="CLU_037758_0_1_1"/>
<evidence type="ECO:0000313" key="3">
    <source>
        <dbReference type="Proteomes" id="UP000011761"/>
    </source>
</evidence>
<dbReference type="AlphaFoldDB" id="M2M8Z3"/>
<dbReference type="RefSeq" id="XP_007679755.1">
    <property type="nucleotide sequence ID" value="XM_007681565.1"/>
</dbReference>
<dbReference type="Proteomes" id="UP000011761">
    <property type="component" value="Unassembled WGS sequence"/>
</dbReference>
<evidence type="ECO:0000313" key="2">
    <source>
        <dbReference type="EMBL" id="EMC92876.1"/>
    </source>
</evidence>
<name>M2M8Z3_BAUPA</name>
<reference evidence="2 3" key="1">
    <citation type="journal article" date="2012" name="PLoS Pathog.">
        <title>Diverse lifestyles and strategies of plant pathogenesis encoded in the genomes of eighteen Dothideomycetes fungi.</title>
        <authorList>
            <person name="Ohm R.A."/>
            <person name="Feau N."/>
            <person name="Henrissat B."/>
            <person name="Schoch C.L."/>
            <person name="Horwitz B.A."/>
            <person name="Barry K.W."/>
            <person name="Condon B.J."/>
            <person name="Copeland A.C."/>
            <person name="Dhillon B."/>
            <person name="Glaser F."/>
            <person name="Hesse C.N."/>
            <person name="Kosti I."/>
            <person name="LaButti K."/>
            <person name="Lindquist E.A."/>
            <person name="Lucas S."/>
            <person name="Salamov A.A."/>
            <person name="Bradshaw R.E."/>
            <person name="Ciuffetti L."/>
            <person name="Hamelin R.C."/>
            <person name="Kema G.H.J."/>
            <person name="Lawrence C."/>
            <person name="Scott J.A."/>
            <person name="Spatafora J.W."/>
            <person name="Turgeon B.G."/>
            <person name="de Wit P.J.G.M."/>
            <person name="Zhong S."/>
            <person name="Goodwin S.B."/>
            <person name="Grigoriev I.V."/>
        </authorList>
    </citation>
    <scope>NUCLEOTIDE SEQUENCE [LARGE SCALE GENOMIC DNA]</scope>
    <source>
        <strain evidence="2 3">UAMH 10762</strain>
    </source>
</reference>
<keyword evidence="3" id="KW-1185">Reference proteome</keyword>
<feature type="compositionally biased region" description="Polar residues" evidence="1">
    <location>
        <begin position="54"/>
        <end position="80"/>
    </location>
</feature>
<feature type="region of interest" description="Disordered" evidence="1">
    <location>
        <begin position="45"/>
        <end position="80"/>
    </location>
</feature>
<protein>
    <submittedName>
        <fullName evidence="2">Uncharacterized protein</fullName>
    </submittedName>
</protein>
<accession>M2M8Z3</accession>